<sequence>MSFAANLALITGAIAALLLAMLIVRRAAKQLGLSAEVQRKSVHICTGLFAMTLPWIFRDDWPIYLMLGLTVLVMGALRLPALRGGIGGALHTVDRQSYGDFLLALAVGLVFLFSAREPVLYILPLAVLTLGDAAAALAGSAYGKRQFKVEAGTKSIEGSVIFFLVTAQIAMICLLLLSDVPRGNVITLALLISAFATLVEADSWRGFDNLFLPMGVLIFLSANMEVSGWQLLAQVLLFALATLAFRTIGAALGLSAHSARVYVICAFLLLSVTAWENAILPLSLLLAHAAARRLAPCKERFPDLDIVAAISLVSFGFLALGQALGPNALSFYGLAAACMTLALTCLALAPRPMPLRAILAATSGLILWLVWEWVQLMNPGTVLWHGKMQWGGAALLTLAALPPLLRPAQFQSARAAKITALGALPPALLYVAMMQGSTL</sequence>
<feature type="transmembrane region" description="Helical" evidence="1">
    <location>
        <begin position="306"/>
        <end position="325"/>
    </location>
</feature>
<feature type="transmembrane region" description="Helical" evidence="1">
    <location>
        <begin position="331"/>
        <end position="350"/>
    </location>
</feature>
<dbReference type="InterPro" id="IPR037997">
    <property type="entry name" value="Dgk1-like"/>
</dbReference>
<dbReference type="AlphaFoldDB" id="A0AAP2CLW9"/>
<evidence type="ECO:0000256" key="1">
    <source>
        <dbReference type="SAM" id="Phobius"/>
    </source>
</evidence>
<evidence type="ECO:0000313" key="2">
    <source>
        <dbReference type="EMBL" id="MBT0955925.1"/>
    </source>
</evidence>
<keyword evidence="3" id="KW-1185">Reference proteome</keyword>
<keyword evidence="1" id="KW-0472">Membrane</keyword>
<name>A0AAP2CLW9_9RHOB</name>
<feature type="transmembrane region" description="Helical" evidence="1">
    <location>
        <begin position="183"/>
        <end position="199"/>
    </location>
</feature>
<keyword evidence="1" id="KW-0812">Transmembrane</keyword>
<feature type="transmembrane region" description="Helical" evidence="1">
    <location>
        <begin position="121"/>
        <end position="143"/>
    </location>
</feature>
<gene>
    <name evidence="2" type="ORF">IV417_00880</name>
</gene>
<dbReference type="PANTHER" id="PTHR31303:SF1">
    <property type="entry name" value="CTP-DEPENDENT DIACYLGLYCEROL KINASE 1"/>
    <property type="match status" value="1"/>
</dbReference>
<evidence type="ECO:0008006" key="4">
    <source>
        <dbReference type="Google" id="ProtNLM"/>
    </source>
</evidence>
<feature type="transmembrane region" description="Helical" evidence="1">
    <location>
        <begin position="63"/>
        <end position="86"/>
    </location>
</feature>
<proteinExistence type="predicted"/>
<feature type="transmembrane region" description="Helical" evidence="1">
    <location>
        <begin position="261"/>
        <end position="286"/>
    </location>
</feature>
<reference evidence="2 3" key="1">
    <citation type="journal article" date="2021" name="Arch. Microbiol.">
        <title>Harenicola maris gen. nov., sp. nov. isolated from the Sea of Japan shallow sediments.</title>
        <authorList>
            <person name="Romanenko L.A."/>
            <person name="Kurilenko V.V."/>
            <person name="Chernysheva N.Y."/>
            <person name="Tekutyeva L.A."/>
            <person name="Velansky P.V."/>
            <person name="Svetashev V.I."/>
            <person name="Isaeva M.P."/>
        </authorList>
    </citation>
    <scope>NUCLEOTIDE SEQUENCE [LARGE SCALE GENOMIC DNA]</scope>
    <source>
        <strain evidence="2 3">KMM 3653</strain>
    </source>
</reference>
<comment type="caution">
    <text evidence="2">The sequence shown here is derived from an EMBL/GenBank/DDBJ whole genome shotgun (WGS) entry which is preliminary data.</text>
</comment>
<accession>A0AAP2CLW9</accession>
<protein>
    <recommendedName>
        <fullName evidence="4">Phytol kinase</fullName>
    </recommendedName>
</protein>
<dbReference type="EMBL" id="JADQAZ010000001">
    <property type="protein sequence ID" value="MBT0955925.1"/>
    <property type="molecule type" value="Genomic_DNA"/>
</dbReference>
<feature type="transmembrane region" description="Helical" evidence="1">
    <location>
        <begin position="98"/>
        <end position="115"/>
    </location>
</feature>
<dbReference type="PANTHER" id="PTHR31303">
    <property type="entry name" value="CTP-DEPENDENT DIACYLGLYCEROL KINASE 1"/>
    <property type="match status" value="1"/>
</dbReference>
<feature type="transmembrane region" description="Helical" evidence="1">
    <location>
        <begin position="155"/>
        <end position="177"/>
    </location>
</feature>
<dbReference type="RefSeq" id="WP_327792145.1">
    <property type="nucleotide sequence ID" value="NZ_JADQAZ010000001.1"/>
</dbReference>
<evidence type="ECO:0000313" key="3">
    <source>
        <dbReference type="Proteomes" id="UP001315686"/>
    </source>
</evidence>
<dbReference type="GO" id="GO:0004143">
    <property type="term" value="F:ATP-dependent diacylglycerol kinase activity"/>
    <property type="evidence" value="ECO:0007669"/>
    <property type="project" value="InterPro"/>
</dbReference>
<feature type="transmembrane region" description="Helical" evidence="1">
    <location>
        <begin position="6"/>
        <end position="28"/>
    </location>
</feature>
<dbReference type="Proteomes" id="UP001315686">
    <property type="component" value="Unassembled WGS sequence"/>
</dbReference>
<keyword evidence="1" id="KW-1133">Transmembrane helix</keyword>
<organism evidence="2 3">
    <name type="scientific">Harenicola maris</name>
    <dbReference type="NCBI Taxonomy" id="2841044"/>
    <lineage>
        <taxon>Bacteria</taxon>
        <taxon>Pseudomonadati</taxon>
        <taxon>Pseudomonadota</taxon>
        <taxon>Alphaproteobacteria</taxon>
        <taxon>Rhodobacterales</taxon>
        <taxon>Paracoccaceae</taxon>
        <taxon>Harenicola</taxon>
    </lineage>
</organism>